<dbReference type="Pfam" id="PF00230">
    <property type="entry name" value="MIP"/>
    <property type="match status" value="1"/>
</dbReference>
<organism evidence="8 9">
    <name type="scientific">Geothermobacter hydrogeniphilus</name>
    <dbReference type="NCBI Taxonomy" id="1969733"/>
    <lineage>
        <taxon>Bacteria</taxon>
        <taxon>Pseudomonadati</taxon>
        <taxon>Thermodesulfobacteriota</taxon>
        <taxon>Desulfuromonadia</taxon>
        <taxon>Desulfuromonadales</taxon>
        <taxon>Geothermobacteraceae</taxon>
        <taxon>Geothermobacter</taxon>
    </lineage>
</organism>
<protein>
    <recommendedName>
        <fullName evidence="10">Major intrinsic protein</fullName>
    </recommendedName>
</protein>
<comment type="caution">
    <text evidence="8">The sequence shown here is derived from an EMBL/GenBank/DDBJ whole genome shotgun (WGS) entry which is preliminary data.</text>
</comment>
<keyword evidence="2 6" id="KW-0813">Transport</keyword>
<dbReference type="PANTHER" id="PTHR45724:SF13">
    <property type="entry name" value="AQUAPORIN NIP1-1-RELATED"/>
    <property type="match status" value="1"/>
</dbReference>
<dbReference type="InterPro" id="IPR023271">
    <property type="entry name" value="Aquaporin-like"/>
</dbReference>
<evidence type="ECO:0000256" key="6">
    <source>
        <dbReference type="RuleBase" id="RU000477"/>
    </source>
</evidence>
<dbReference type="InterPro" id="IPR034294">
    <property type="entry name" value="Aquaporin_transptr"/>
</dbReference>
<keyword evidence="4 7" id="KW-1133">Transmembrane helix</keyword>
<evidence type="ECO:0000256" key="3">
    <source>
        <dbReference type="ARBA" id="ARBA00022692"/>
    </source>
</evidence>
<evidence type="ECO:0000256" key="1">
    <source>
        <dbReference type="ARBA" id="ARBA00004141"/>
    </source>
</evidence>
<comment type="subcellular location">
    <subcellularLocation>
        <location evidence="1">Membrane</location>
        <topology evidence="1">Multi-pass membrane protein</topology>
    </subcellularLocation>
</comment>
<sequence>MIVSIPLVEVPAYLGSQVGGALLASLMLHWTFPENVGLGMTLPRVSAALAFVWEAVLTFLLMLVILQVATGSKEQGRMAGIAIGGTVALEALFAGPITGASMNPARSLAPALVGGHLHLLWLYLTAPVLGALLAVFAWRAMRRVEPVSMTHPNP</sequence>
<evidence type="ECO:0000256" key="2">
    <source>
        <dbReference type="ARBA" id="ARBA00022448"/>
    </source>
</evidence>
<keyword evidence="5 7" id="KW-0472">Membrane</keyword>
<dbReference type="PANTHER" id="PTHR45724">
    <property type="entry name" value="AQUAPORIN NIP2-1"/>
    <property type="match status" value="1"/>
</dbReference>
<feature type="transmembrane region" description="Helical" evidence="7">
    <location>
        <begin position="78"/>
        <end position="100"/>
    </location>
</feature>
<dbReference type="GO" id="GO:0015267">
    <property type="term" value="F:channel activity"/>
    <property type="evidence" value="ECO:0007669"/>
    <property type="project" value="InterPro"/>
</dbReference>
<dbReference type="PRINTS" id="PR00783">
    <property type="entry name" value="MINTRINSICP"/>
</dbReference>
<name>A0A2K2HCM7_9BACT</name>
<dbReference type="Gene3D" id="1.20.1080.10">
    <property type="entry name" value="Glycerol uptake facilitator protein"/>
    <property type="match status" value="1"/>
</dbReference>
<dbReference type="SUPFAM" id="SSF81338">
    <property type="entry name" value="Aquaporin-like"/>
    <property type="match status" value="1"/>
</dbReference>
<proteinExistence type="inferred from homology"/>
<feature type="transmembrane region" description="Helical" evidence="7">
    <location>
        <begin position="44"/>
        <end position="66"/>
    </location>
</feature>
<evidence type="ECO:0000313" key="9">
    <source>
        <dbReference type="Proteomes" id="UP000236340"/>
    </source>
</evidence>
<feature type="transmembrane region" description="Helical" evidence="7">
    <location>
        <begin position="120"/>
        <end position="141"/>
    </location>
</feature>
<evidence type="ECO:0000256" key="5">
    <source>
        <dbReference type="ARBA" id="ARBA00023136"/>
    </source>
</evidence>
<evidence type="ECO:0000256" key="7">
    <source>
        <dbReference type="SAM" id="Phobius"/>
    </source>
</evidence>
<accession>A0A2K2HCM7</accession>
<dbReference type="InterPro" id="IPR000425">
    <property type="entry name" value="MIP"/>
</dbReference>
<keyword evidence="3 6" id="KW-0812">Transmembrane</keyword>
<dbReference type="AlphaFoldDB" id="A0A2K2HCM7"/>
<dbReference type="GO" id="GO:0016020">
    <property type="term" value="C:membrane"/>
    <property type="evidence" value="ECO:0007669"/>
    <property type="project" value="UniProtKB-SubCell"/>
</dbReference>
<comment type="similarity">
    <text evidence="6">Belongs to the MIP/aquaporin (TC 1.A.8) family.</text>
</comment>
<evidence type="ECO:0000313" key="8">
    <source>
        <dbReference type="EMBL" id="PNU20991.1"/>
    </source>
</evidence>
<dbReference type="EMBL" id="PPFX01000006">
    <property type="protein sequence ID" value="PNU20991.1"/>
    <property type="molecule type" value="Genomic_DNA"/>
</dbReference>
<reference evidence="8 9" key="1">
    <citation type="journal article" date="2018" name="Genome Announc.">
        <title>Genome Sequence of Geothermobacter sp. HR-1 Iron Reducer from the Loihi Seamount.</title>
        <authorList>
            <person name="Smith H."/>
            <person name="Abuyen K."/>
            <person name="Tremblay J."/>
            <person name="Savalia P."/>
            <person name="Perez-Rodriguez I."/>
            <person name="Emerson D."/>
            <person name="Tully B."/>
            <person name="Amend J."/>
        </authorList>
    </citation>
    <scope>NUCLEOTIDE SEQUENCE [LARGE SCALE GENOMIC DNA]</scope>
    <source>
        <strain evidence="8 9">HR-1</strain>
    </source>
</reference>
<dbReference type="OrthoDB" id="9807293at2"/>
<evidence type="ECO:0000256" key="4">
    <source>
        <dbReference type="ARBA" id="ARBA00022989"/>
    </source>
</evidence>
<feature type="transmembrane region" description="Helical" evidence="7">
    <location>
        <begin position="12"/>
        <end position="32"/>
    </location>
</feature>
<dbReference type="Proteomes" id="UP000236340">
    <property type="component" value="Unassembled WGS sequence"/>
</dbReference>
<gene>
    <name evidence="8" type="ORF">C2E25_04100</name>
</gene>
<evidence type="ECO:0008006" key="10">
    <source>
        <dbReference type="Google" id="ProtNLM"/>
    </source>
</evidence>